<reference evidence="7 8" key="1">
    <citation type="submission" date="2017-03" db="EMBL/GenBank/DDBJ databases">
        <authorList>
            <person name="Afonso C.L."/>
            <person name="Miller P.J."/>
            <person name="Scott M.A."/>
            <person name="Spackman E."/>
            <person name="Goraichik I."/>
            <person name="Dimitrov K.M."/>
            <person name="Suarez D.L."/>
            <person name="Swayne D.E."/>
        </authorList>
    </citation>
    <scope>NUCLEOTIDE SEQUENCE [LARGE SCALE GENOMIC DNA]</scope>
    <source>
        <strain evidence="7 8">CECT 8620</strain>
    </source>
</reference>
<dbReference type="InterPro" id="IPR036390">
    <property type="entry name" value="WH_DNA-bd_sf"/>
</dbReference>
<dbReference type="PANTHER" id="PTHR30136:SF7">
    <property type="entry name" value="HTH-TYPE TRANSCRIPTIONAL REGULATOR KDGR-RELATED"/>
    <property type="match status" value="1"/>
</dbReference>
<dbReference type="PROSITE" id="PS51078">
    <property type="entry name" value="ICLR_ED"/>
    <property type="match status" value="1"/>
</dbReference>
<dbReference type="Gene3D" id="3.30.450.40">
    <property type="match status" value="1"/>
</dbReference>
<dbReference type="Gene3D" id="1.10.10.10">
    <property type="entry name" value="Winged helix-like DNA-binding domain superfamily/Winged helix DNA-binding domain"/>
    <property type="match status" value="1"/>
</dbReference>
<evidence type="ECO:0000259" key="5">
    <source>
        <dbReference type="PROSITE" id="PS51077"/>
    </source>
</evidence>
<dbReference type="AlphaFoldDB" id="A0A1Y5S3L9"/>
<evidence type="ECO:0000256" key="3">
    <source>
        <dbReference type="ARBA" id="ARBA00023163"/>
    </source>
</evidence>
<evidence type="ECO:0000259" key="6">
    <source>
        <dbReference type="PROSITE" id="PS51078"/>
    </source>
</evidence>
<dbReference type="SMART" id="SM00346">
    <property type="entry name" value="HTH_ICLR"/>
    <property type="match status" value="1"/>
</dbReference>
<dbReference type="InterPro" id="IPR029016">
    <property type="entry name" value="GAF-like_dom_sf"/>
</dbReference>
<dbReference type="PANTHER" id="PTHR30136">
    <property type="entry name" value="HELIX-TURN-HELIX TRANSCRIPTIONAL REGULATOR, ICLR FAMILY"/>
    <property type="match status" value="1"/>
</dbReference>
<feature type="domain" description="HTH iclR-type" evidence="5">
    <location>
        <begin position="64"/>
        <end position="125"/>
    </location>
</feature>
<dbReference type="InterPro" id="IPR014757">
    <property type="entry name" value="Tscrpt_reg_IclR_C"/>
</dbReference>
<keyword evidence="8" id="KW-1185">Reference proteome</keyword>
<dbReference type="GO" id="GO:0003700">
    <property type="term" value="F:DNA-binding transcription factor activity"/>
    <property type="evidence" value="ECO:0007669"/>
    <property type="project" value="TreeGrafter"/>
</dbReference>
<keyword evidence="1" id="KW-0805">Transcription regulation</keyword>
<dbReference type="InterPro" id="IPR036388">
    <property type="entry name" value="WH-like_DNA-bd_sf"/>
</dbReference>
<gene>
    <name evidence="7" type="primary">kdgR_2</name>
    <name evidence="7" type="ORF">AQS8620_00897</name>
</gene>
<dbReference type="EMBL" id="FWFS01000003">
    <property type="protein sequence ID" value="SLN29282.1"/>
    <property type="molecule type" value="Genomic_DNA"/>
</dbReference>
<dbReference type="Proteomes" id="UP000193862">
    <property type="component" value="Unassembled WGS sequence"/>
</dbReference>
<evidence type="ECO:0000313" key="7">
    <source>
        <dbReference type="EMBL" id="SLN29282.1"/>
    </source>
</evidence>
<keyword evidence="3" id="KW-0804">Transcription</keyword>
<accession>A0A1Y5S3L9</accession>
<dbReference type="SUPFAM" id="SSF46785">
    <property type="entry name" value="Winged helix' DNA-binding domain"/>
    <property type="match status" value="1"/>
</dbReference>
<dbReference type="Pfam" id="PF01614">
    <property type="entry name" value="IclR_C"/>
    <property type="match status" value="1"/>
</dbReference>
<evidence type="ECO:0000313" key="8">
    <source>
        <dbReference type="Proteomes" id="UP000193862"/>
    </source>
</evidence>
<dbReference type="InterPro" id="IPR005471">
    <property type="entry name" value="Tscrpt_reg_IclR_N"/>
</dbReference>
<name>A0A1Y5S3L9_9RHOB</name>
<dbReference type="InterPro" id="IPR050707">
    <property type="entry name" value="HTH_MetabolicPath_Reg"/>
</dbReference>
<evidence type="ECO:0000256" key="1">
    <source>
        <dbReference type="ARBA" id="ARBA00023015"/>
    </source>
</evidence>
<dbReference type="PROSITE" id="PS51077">
    <property type="entry name" value="HTH_ICLR"/>
    <property type="match status" value="1"/>
</dbReference>
<dbReference type="Pfam" id="PF09339">
    <property type="entry name" value="HTH_IclR"/>
    <property type="match status" value="1"/>
</dbReference>
<dbReference type="SUPFAM" id="SSF55781">
    <property type="entry name" value="GAF domain-like"/>
    <property type="match status" value="1"/>
</dbReference>
<evidence type="ECO:0000256" key="4">
    <source>
        <dbReference type="SAM" id="MobiDB-lite"/>
    </source>
</evidence>
<keyword evidence="2" id="KW-0238">DNA-binding</keyword>
<sequence>MFYFIRLERKRIPIDKGVKKYRMAFQVSQNGSHLFSMAQPPHSPAPPPTRQTSAQTGAPKTENVAAVLKVFGVLEALCEEGESSLAQIAQKVMASKSTAHRLLQTMVDLGYVEQDGETEQYRLTLKLFSQSARALEGQSQILRIADRGMGALSRATGEAINLGMLDKVDQRVLYIHQKESAYSLSMRSAVGTSNPVHSTALGKALLAWREPQEIAERISRIDFTPKAPRTILDADSFRTALDETRAQGFAEEIEEAEEGVRCLAVPLLNHIGTPVAAISVSFPLFRYDEARRAEYIDLLTRVSQEASLALGYQG</sequence>
<proteinExistence type="predicted"/>
<organism evidence="7 8">
    <name type="scientific">Aquimixticola soesokkakensis</name>
    <dbReference type="NCBI Taxonomy" id="1519096"/>
    <lineage>
        <taxon>Bacteria</taxon>
        <taxon>Pseudomonadati</taxon>
        <taxon>Pseudomonadota</taxon>
        <taxon>Alphaproteobacteria</taxon>
        <taxon>Rhodobacterales</taxon>
        <taxon>Paracoccaceae</taxon>
        <taxon>Aquimixticola</taxon>
    </lineage>
</organism>
<protein>
    <submittedName>
        <fullName evidence="7">Transcriptional regulator KdgR</fullName>
    </submittedName>
</protein>
<feature type="region of interest" description="Disordered" evidence="4">
    <location>
        <begin position="34"/>
        <end position="59"/>
    </location>
</feature>
<dbReference type="GO" id="GO:0003677">
    <property type="term" value="F:DNA binding"/>
    <property type="evidence" value="ECO:0007669"/>
    <property type="project" value="UniProtKB-KW"/>
</dbReference>
<feature type="domain" description="IclR-ED" evidence="6">
    <location>
        <begin position="126"/>
        <end position="312"/>
    </location>
</feature>
<evidence type="ECO:0000256" key="2">
    <source>
        <dbReference type="ARBA" id="ARBA00023125"/>
    </source>
</evidence>
<dbReference type="GO" id="GO:0045892">
    <property type="term" value="P:negative regulation of DNA-templated transcription"/>
    <property type="evidence" value="ECO:0007669"/>
    <property type="project" value="TreeGrafter"/>
</dbReference>